<evidence type="ECO:0000313" key="1">
    <source>
        <dbReference type="EMBL" id="MCR9037407.1"/>
    </source>
</evidence>
<comment type="caution">
    <text evidence="1">The sequence shown here is derived from an EMBL/GenBank/DDBJ whole genome shotgun (WGS) entry which is preliminary data.</text>
</comment>
<accession>A0ABT1ZB22</accession>
<dbReference type="Proteomes" id="UP001204320">
    <property type="component" value="Unassembled WGS sequence"/>
</dbReference>
<evidence type="ECO:0000313" key="2">
    <source>
        <dbReference type="Proteomes" id="UP001204320"/>
    </source>
</evidence>
<gene>
    <name evidence="1" type="ORF">NVS32_10680</name>
</gene>
<sequence>MGMGIIAESVLGDIANAIREQSGGSASYKPADMAAAVTALDGTKSGDAATLTLKSGSGVVSDSVFSDIAAAIRGQNGLSTKYKPGEMAQAIRDLTWDVGLKPRAILYNRGRSIEFNYLDGPQLSSGEGEILASWEVSTDGYASDSDLPWHDVREQIIFVGVDSSFSEVTFTDISHWFQGMTALMNVTGFDNISGVAKANQTFSGDSELRSIWCDAAYAPSISAASIPFYGCRKLVGGHLTVAKDTMGKSAFTTGTNGLLVCNTDDQRSWAFAYLYSDGSLVVNRYGVIDASRTVTASGTLCTNARYNGLGSMPWHELRDTITSVTFASDMSGVSGLSMDYWFYNTKSSAIAFDGWSNVHPVSIEYLFNGSVNLQTLDLRGLDPSTILRWNYAFSGMSSLTTILASSSWTLPTAFTTKSNTFYADSKLVGGNGTVFSSSKTSADYAVIDNESHAGYLTAG</sequence>
<organism evidence="1 2">
    <name type="scientific">Tractidigestivibacter montrealensis</name>
    <dbReference type="NCBI Taxonomy" id="2972466"/>
    <lineage>
        <taxon>Bacteria</taxon>
        <taxon>Bacillati</taxon>
        <taxon>Actinomycetota</taxon>
        <taxon>Coriobacteriia</taxon>
        <taxon>Coriobacteriales</taxon>
        <taxon>Atopobiaceae</taxon>
        <taxon>Tractidigestivibacter</taxon>
    </lineage>
</organism>
<proteinExistence type="predicted"/>
<reference evidence="1 2" key="1">
    <citation type="submission" date="2022-08" db="EMBL/GenBank/DDBJ databases">
        <title>Tractidigestivibacter montrealensis type strain KD21.</title>
        <authorList>
            <person name="Diop K."/>
            <person name="Richard C."/>
            <person name="Routy B."/>
        </authorList>
    </citation>
    <scope>NUCLEOTIDE SEQUENCE [LARGE SCALE GENOMIC DNA]</scope>
    <source>
        <strain evidence="1 2">KD21</strain>
    </source>
</reference>
<name>A0ABT1ZB22_9ACTN</name>
<protein>
    <submittedName>
        <fullName evidence="1">Uncharacterized protein</fullName>
    </submittedName>
</protein>
<dbReference type="EMBL" id="JANSKA010000010">
    <property type="protein sequence ID" value="MCR9037407.1"/>
    <property type="molecule type" value="Genomic_DNA"/>
</dbReference>
<keyword evidence="2" id="KW-1185">Reference proteome</keyword>
<dbReference type="RefSeq" id="WP_258499801.1">
    <property type="nucleotide sequence ID" value="NZ_JANSKA010000010.1"/>
</dbReference>